<proteinExistence type="predicted"/>
<sequence>MKICKLTPAQPSRASLSPQRESSPVLFSRPDQHPSAHVSDMVSFGGSEDEALDDIMSLASSDAELSGSSHDPAPPSSKDSSAAALGMDAKLFRILSKAVGAGLGVVPSEANEERAP</sequence>
<evidence type="ECO:0000256" key="1">
    <source>
        <dbReference type="SAM" id="MobiDB-lite"/>
    </source>
</evidence>
<dbReference type="AlphaFoldDB" id="A0AA88PCV5"/>
<evidence type="ECO:0000313" key="3">
    <source>
        <dbReference type="Proteomes" id="UP001187343"/>
    </source>
</evidence>
<dbReference type="EMBL" id="JAUYZG010000020">
    <property type="protein sequence ID" value="KAK2876494.1"/>
    <property type="molecule type" value="Genomic_DNA"/>
</dbReference>
<organism evidence="2 3">
    <name type="scientific">Cirrhinus molitorella</name>
    <name type="common">mud carp</name>
    <dbReference type="NCBI Taxonomy" id="172907"/>
    <lineage>
        <taxon>Eukaryota</taxon>
        <taxon>Metazoa</taxon>
        <taxon>Chordata</taxon>
        <taxon>Craniata</taxon>
        <taxon>Vertebrata</taxon>
        <taxon>Euteleostomi</taxon>
        <taxon>Actinopterygii</taxon>
        <taxon>Neopterygii</taxon>
        <taxon>Teleostei</taxon>
        <taxon>Ostariophysi</taxon>
        <taxon>Cypriniformes</taxon>
        <taxon>Cyprinidae</taxon>
        <taxon>Labeoninae</taxon>
        <taxon>Labeonini</taxon>
        <taxon>Cirrhinus</taxon>
    </lineage>
</organism>
<reference evidence="2" key="1">
    <citation type="submission" date="2023-08" db="EMBL/GenBank/DDBJ databases">
        <title>Chromosome-level Genome Assembly of mud carp (Cirrhinus molitorella).</title>
        <authorList>
            <person name="Liu H."/>
        </authorList>
    </citation>
    <scope>NUCLEOTIDE SEQUENCE</scope>
    <source>
        <strain evidence="2">Prfri</strain>
        <tissue evidence="2">Muscle</tissue>
    </source>
</reference>
<feature type="compositionally biased region" description="Low complexity" evidence="1">
    <location>
        <begin position="68"/>
        <end position="82"/>
    </location>
</feature>
<evidence type="ECO:0000313" key="2">
    <source>
        <dbReference type="EMBL" id="KAK2876494.1"/>
    </source>
</evidence>
<feature type="compositionally biased region" description="Polar residues" evidence="1">
    <location>
        <begin position="9"/>
        <end position="22"/>
    </location>
</feature>
<name>A0AA88PCV5_9TELE</name>
<comment type="caution">
    <text evidence="2">The sequence shown here is derived from an EMBL/GenBank/DDBJ whole genome shotgun (WGS) entry which is preliminary data.</text>
</comment>
<gene>
    <name evidence="2" type="ORF">Q8A67_020590</name>
</gene>
<protein>
    <submittedName>
        <fullName evidence="2">Uncharacterized protein</fullName>
    </submittedName>
</protein>
<accession>A0AA88PCV5</accession>
<keyword evidence="3" id="KW-1185">Reference proteome</keyword>
<feature type="region of interest" description="Disordered" evidence="1">
    <location>
        <begin position="1"/>
        <end position="82"/>
    </location>
</feature>
<dbReference type="Proteomes" id="UP001187343">
    <property type="component" value="Unassembled WGS sequence"/>
</dbReference>